<dbReference type="InterPro" id="IPR038980">
    <property type="entry name" value="ATM_plant"/>
</dbReference>
<dbReference type="GO" id="GO:0004674">
    <property type="term" value="F:protein serine/threonine kinase activity"/>
    <property type="evidence" value="ECO:0007669"/>
    <property type="project" value="InterPro"/>
</dbReference>
<dbReference type="Gramene" id="AET1Gv20795900.54">
    <property type="protein sequence ID" value="AET1Gv20795900.54"/>
    <property type="gene ID" value="AET1Gv20795900"/>
</dbReference>
<keyword evidence="2" id="KW-1185">Reference proteome</keyword>
<dbReference type="GO" id="GO:0006974">
    <property type="term" value="P:DNA damage response"/>
    <property type="evidence" value="ECO:0007669"/>
    <property type="project" value="InterPro"/>
</dbReference>
<proteinExistence type="predicted"/>
<name>A0A452ZIL9_AEGTS</name>
<reference evidence="1" key="4">
    <citation type="submission" date="2019-03" db="UniProtKB">
        <authorList>
            <consortium name="EnsemblPlants"/>
        </authorList>
    </citation>
    <scope>IDENTIFICATION</scope>
</reference>
<reference evidence="1" key="3">
    <citation type="journal article" date="2017" name="Nature">
        <title>Genome sequence of the progenitor of the wheat D genome Aegilops tauschii.</title>
        <authorList>
            <person name="Luo M.C."/>
            <person name="Gu Y.Q."/>
            <person name="Puiu D."/>
            <person name="Wang H."/>
            <person name="Twardziok S.O."/>
            <person name="Deal K.R."/>
            <person name="Huo N."/>
            <person name="Zhu T."/>
            <person name="Wang L."/>
            <person name="Wang Y."/>
            <person name="McGuire P.E."/>
            <person name="Liu S."/>
            <person name="Long H."/>
            <person name="Ramasamy R.K."/>
            <person name="Rodriguez J.C."/>
            <person name="Van S.L."/>
            <person name="Yuan L."/>
            <person name="Wang Z."/>
            <person name="Xia Z."/>
            <person name="Xiao L."/>
            <person name="Anderson O.D."/>
            <person name="Ouyang S."/>
            <person name="Liang Y."/>
            <person name="Zimin A.V."/>
            <person name="Pertea G."/>
            <person name="Qi P."/>
            <person name="Bennetzen J.L."/>
            <person name="Dai X."/>
            <person name="Dawson M.W."/>
            <person name="Muller H.G."/>
            <person name="Kugler K."/>
            <person name="Rivarola-Duarte L."/>
            <person name="Spannagl M."/>
            <person name="Mayer K.F.X."/>
            <person name="Lu F.H."/>
            <person name="Bevan M.W."/>
            <person name="Leroy P."/>
            <person name="Li P."/>
            <person name="You F.M."/>
            <person name="Sun Q."/>
            <person name="Liu Z."/>
            <person name="Lyons E."/>
            <person name="Wicker T."/>
            <person name="Salzberg S.L."/>
            <person name="Devos K.M."/>
            <person name="Dvorak J."/>
        </authorList>
    </citation>
    <scope>NUCLEOTIDE SEQUENCE [LARGE SCALE GENOMIC DNA]</scope>
    <source>
        <strain evidence="1">cv. AL8/78</strain>
    </source>
</reference>
<dbReference type="Proteomes" id="UP000015105">
    <property type="component" value="Chromosome 1D"/>
</dbReference>
<reference evidence="2" key="1">
    <citation type="journal article" date="2014" name="Science">
        <title>Ancient hybridizations among the ancestral genomes of bread wheat.</title>
        <authorList>
            <consortium name="International Wheat Genome Sequencing Consortium,"/>
            <person name="Marcussen T."/>
            <person name="Sandve S.R."/>
            <person name="Heier L."/>
            <person name="Spannagl M."/>
            <person name="Pfeifer M."/>
            <person name="Jakobsen K.S."/>
            <person name="Wulff B.B."/>
            <person name="Steuernagel B."/>
            <person name="Mayer K.F."/>
            <person name="Olsen O.A."/>
        </authorList>
    </citation>
    <scope>NUCLEOTIDE SEQUENCE [LARGE SCALE GENOMIC DNA]</scope>
    <source>
        <strain evidence="2">cv. AL8/78</strain>
    </source>
</reference>
<evidence type="ECO:0000313" key="2">
    <source>
        <dbReference type="Proteomes" id="UP000015105"/>
    </source>
</evidence>
<dbReference type="PANTHER" id="PTHR37079:SF4">
    <property type="entry name" value="SERINE_THREONINE-PROTEIN KINASE ATM"/>
    <property type="match status" value="1"/>
</dbReference>
<reference evidence="2" key="2">
    <citation type="journal article" date="2017" name="Nat. Plants">
        <title>The Aegilops tauschii genome reveals multiple impacts of transposons.</title>
        <authorList>
            <person name="Zhao G."/>
            <person name="Zou C."/>
            <person name="Li K."/>
            <person name="Wang K."/>
            <person name="Li T."/>
            <person name="Gao L."/>
            <person name="Zhang X."/>
            <person name="Wang H."/>
            <person name="Yang Z."/>
            <person name="Liu X."/>
            <person name="Jiang W."/>
            <person name="Mao L."/>
            <person name="Kong X."/>
            <person name="Jiao Y."/>
            <person name="Jia J."/>
        </authorList>
    </citation>
    <scope>NUCLEOTIDE SEQUENCE [LARGE SCALE GENOMIC DNA]</scope>
    <source>
        <strain evidence="2">cv. AL8/78</strain>
    </source>
</reference>
<reference evidence="1" key="5">
    <citation type="journal article" date="2021" name="G3 (Bethesda)">
        <title>Aegilops tauschii genome assembly Aet v5.0 features greater sequence contiguity and improved annotation.</title>
        <authorList>
            <person name="Wang L."/>
            <person name="Zhu T."/>
            <person name="Rodriguez J.C."/>
            <person name="Deal K.R."/>
            <person name="Dubcovsky J."/>
            <person name="McGuire P.E."/>
            <person name="Lux T."/>
            <person name="Spannagl M."/>
            <person name="Mayer K.F.X."/>
            <person name="Baldrich P."/>
            <person name="Meyers B.C."/>
            <person name="Huo N."/>
            <person name="Gu Y.Q."/>
            <person name="Zhou H."/>
            <person name="Devos K.M."/>
            <person name="Bennetzen J.L."/>
            <person name="Unver T."/>
            <person name="Budak H."/>
            <person name="Gulick P.J."/>
            <person name="Galiba G."/>
            <person name="Kalapos B."/>
            <person name="Nelson D.R."/>
            <person name="Li P."/>
            <person name="You F.M."/>
            <person name="Luo M.C."/>
            <person name="Dvorak J."/>
        </authorList>
    </citation>
    <scope>NUCLEOTIDE SEQUENCE [LARGE SCALE GENOMIC DNA]</scope>
    <source>
        <strain evidence="1">cv. AL8/78</strain>
    </source>
</reference>
<accession>A0A452ZIL9</accession>
<dbReference type="EnsemblPlants" id="AET1Gv20795900.54">
    <property type="protein sequence ID" value="AET1Gv20795900.54"/>
    <property type="gene ID" value="AET1Gv20795900"/>
</dbReference>
<protein>
    <submittedName>
        <fullName evidence="1">Uncharacterized protein</fullName>
    </submittedName>
</protein>
<organism evidence="1 2">
    <name type="scientific">Aegilops tauschii subsp. strangulata</name>
    <name type="common">Goatgrass</name>
    <dbReference type="NCBI Taxonomy" id="200361"/>
    <lineage>
        <taxon>Eukaryota</taxon>
        <taxon>Viridiplantae</taxon>
        <taxon>Streptophyta</taxon>
        <taxon>Embryophyta</taxon>
        <taxon>Tracheophyta</taxon>
        <taxon>Spermatophyta</taxon>
        <taxon>Magnoliopsida</taxon>
        <taxon>Liliopsida</taxon>
        <taxon>Poales</taxon>
        <taxon>Poaceae</taxon>
        <taxon>BOP clade</taxon>
        <taxon>Pooideae</taxon>
        <taxon>Triticodae</taxon>
        <taxon>Triticeae</taxon>
        <taxon>Triticinae</taxon>
        <taxon>Aegilops</taxon>
    </lineage>
</organism>
<dbReference type="PANTHER" id="PTHR37079">
    <property type="entry name" value="SERINE/THREONINE-PROTEIN KINASE ATM"/>
    <property type="match status" value="1"/>
</dbReference>
<evidence type="ECO:0000313" key="1">
    <source>
        <dbReference type="EnsemblPlants" id="AET1Gv20795900.54"/>
    </source>
</evidence>
<dbReference type="AlphaFoldDB" id="A0A452ZIL9"/>
<sequence>MVKATTMLFRVMILSSSFTKFNKCRCEASRDAKDVSLRCSLEELMDLSATIFYQAYKSPTPIRGDDEKKLKTEDVISRITNSLKKGSLCWIGTTCLLVHKYGYRVDKSLLISWLQACCQ</sequence>